<accession>A0AAW2YAA7</accession>
<reference evidence="9" key="2">
    <citation type="journal article" date="2024" name="Plant">
        <title>Genomic evolution and insights into agronomic trait innovations of Sesamum species.</title>
        <authorList>
            <person name="Miao H."/>
            <person name="Wang L."/>
            <person name="Qu L."/>
            <person name="Liu H."/>
            <person name="Sun Y."/>
            <person name="Le M."/>
            <person name="Wang Q."/>
            <person name="Wei S."/>
            <person name="Zheng Y."/>
            <person name="Lin W."/>
            <person name="Duan Y."/>
            <person name="Cao H."/>
            <person name="Xiong S."/>
            <person name="Wang X."/>
            <person name="Wei L."/>
            <person name="Li C."/>
            <person name="Ma Q."/>
            <person name="Ju M."/>
            <person name="Zhao R."/>
            <person name="Li G."/>
            <person name="Mu C."/>
            <person name="Tian Q."/>
            <person name="Mei H."/>
            <person name="Zhang T."/>
            <person name="Gao T."/>
            <person name="Zhang H."/>
        </authorList>
    </citation>
    <scope>NUCLEOTIDE SEQUENCE</scope>
    <source>
        <strain evidence="9">KEN1</strain>
    </source>
</reference>
<keyword evidence="4" id="KW-0378">Hydrolase</keyword>
<dbReference type="InterPro" id="IPR010259">
    <property type="entry name" value="S8pro/Inhibitor_I9"/>
</dbReference>
<feature type="domain" description="Inhibitor I9" evidence="8">
    <location>
        <begin position="34"/>
        <end position="114"/>
    </location>
</feature>
<evidence type="ECO:0000259" key="7">
    <source>
        <dbReference type="Pfam" id="PF00082"/>
    </source>
</evidence>
<evidence type="ECO:0000256" key="5">
    <source>
        <dbReference type="ARBA" id="ARBA00022825"/>
    </source>
</evidence>
<comment type="caution">
    <text evidence="6">Lacks conserved residue(s) required for the propagation of feature annotation.</text>
</comment>
<dbReference type="InterPro" id="IPR036852">
    <property type="entry name" value="Peptidase_S8/S53_dom_sf"/>
</dbReference>
<dbReference type="InterPro" id="IPR000209">
    <property type="entry name" value="Peptidase_S8/S53_dom"/>
</dbReference>
<keyword evidence="3" id="KW-0732">Signal</keyword>
<dbReference type="Gene3D" id="3.30.70.80">
    <property type="entry name" value="Peptidase S8 propeptide/proteinase inhibitor I9"/>
    <property type="match status" value="1"/>
</dbReference>
<comment type="similarity">
    <text evidence="1 6">Belongs to the peptidase S8 family.</text>
</comment>
<keyword evidence="2 9" id="KW-0645">Protease</keyword>
<comment type="caution">
    <text evidence="9">The sequence shown here is derived from an EMBL/GenBank/DDBJ whole genome shotgun (WGS) entry which is preliminary data.</text>
</comment>
<evidence type="ECO:0000259" key="8">
    <source>
        <dbReference type="Pfam" id="PF05922"/>
    </source>
</evidence>
<dbReference type="GO" id="GO:0006508">
    <property type="term" value="P:proteolysis"/>
    <property type="evidence" value="ECO:0007669"/>
    <property type="project" value="UniProtKB-KW"/>
</dbReference>
<evidence type="ECO:0000256" key="4">
    <source>
        <dbReference type="ARBA" id="ARBA00022801"/>
    </source>
</evidence>
<dbReference type="InterPro" id="IPR045051">
    <property type="entry name" value="SBT"/>
</dbReference>
<reference evidence="9" key="1">
    <citation type="submission" date="2020-06" db="EMBL/GenBank/DDBJ databases">
        <authorList>
            <person name="Li T."/>
            <person name="Hu X."/>
            <person name="Zhang T."/>
            <person name="Song X."/>
            <person name="Zhang H."/>
            <person name="Dai N."/>
            <person name="Sheng W."/>
            <person name="Hou X."/>
            <person name="Wei L."/>
        </authorList>
    </citation>
    <scope>NUCLEOTIDE SEQUENCE</scope>
    <source>
        <strain evidence="9">KEN1</strain>
        <tissue evidence="9">Leaf</tissue>
    </source>
</reference>
<dbReference type="PANTHER" id="PTHR10795">
    <property type="entry name" value="PROPROTEIN CONVERTASE SUBTILISIN/KEXIN"/>
    <property type="match status" value="1"/>
</dbReference>
<dbReference type="SUPFAM" id="SSF52743">
    <property type="entry name" value="Subtilisin-like"/>
    <property type="match status" value="1"/>
</dbReference>
<organism evidence="9">
    <name type="scientific">Sesamum latifolium</name>
    <dbReference type="NCBI Taxonomy" id="2727402"/>
    <lineage>
        <taxon>Eukaryota</taxon>
        <taxon>Viridiplantae</taxon>
        <taxon>Streptophyta</taxon>
        <taxon>Embryophyta</taxon>
        <taxon>Tracheophyta</taxon>
        <taxon>Spermatophyta</taxon>
        <taxon>Magnoliopsida</taxon>
        <taxon>eudicotyledons</taxon>
        <taxon>Gunneridae</taxon>
        <taxon>Pentapetalae</taxon>
        <taxon>asterids</taxon>
        <taxon>lamiids</taxon>
        <taxon>Lamiales</taxon>
        <taxon>Pedaliaceae</taxon>
        <taxon>Sesamum</taxon>
    </lineage>
</organism>
<dbReference type="GO" id="GO:0004252">
    <property type="term" value="F:serine-type endopeptidase activity"/>
    <property type="evidence" value="ECO:0007669"/>
    <property type="project" value="InterPro"/>
</dbReference>
<name>A0AAW2YAA7_9LAMI</name>
<dbReference type="FunFam" id="3.30.70.80:FF:000002">
    <property type="entry name" value="Subtilisin-like protease SBT5.3"/>
    <property type="match status" value="1"/>
</dbReference>
<feature type="domain" description="Peptidase S8/S53" evidence="7">
    <location>
        <begin position="142"/>
        <end position="296"/>
    </location>
</feature>
<protein>
    <submittedName>
        <fullName evidence="9">Subtilisin-like protease SBT3.5</fullName>
    </submittedName>
</protein>
<keyword evidence="5" id="KW-0720">Serine protease</keyword>
<evidence type="ECO:0000256" key="2">
    <source>
        <dbReference type="ARBA" id="ARBA00022670"/>
    </source>
</evidence>
<evidence type="ECO:0000256" key="6">
    <source>
        <dbReference type="PROSITE-ProRule" id="PRU01240"/>
    </source>
</evidence>
<dbReference type="EMBL" id="JACGWN010000001">
    <property type="protein sequence ID" value="KAL0462699.1"/>
    <property type="molecule type" value="Genomic_DNA"/>
</dbReference>
<dbReference type="Pfam" id="PF00082">
    <property type="entry name" value="Peptidase_S8"/>
    <property type="match status" value="1"/>
</dbReference>
<proteinExistence type="inferred from homology"/>
<dbReference type="PROSITE" id="PS51892">
    <property type="entry name" value="SUBTILASE"/>
    <property type="match status" value="1"/>
</dbReference>
<gene>
    <name evidence="9" type="ORF">Slati_0157500</name>
</gene>
<dbReference type="Gene3D" id="3.40.50.200">
    <property type="entry name" value="Peptidase S8/S53 domain"/>
    <property type="match status" value="1"/>
</dbReference>
<dbReference type="AlphaFoldDB" id="A0AAW2YAA7"/>
<evidence type="ECO:0000256" key="1">
    <source>
        <dbReference type="ARBA" id="ARBA00011073"/>
    </source>
</evidence>
<dbReference type="InterPro" id="IPR037045">
    <property type="entry name" value="S8pro/Inhibitor_I9_sf"/>
</dbReference>
<evidence type="ECO:0000313" key="9">
    <source>
        <dbReference type="EMBL" id="KAL0462699.1"/>
    </source>
</evidence>
<evidence type="ECO:0000256" key="3">
    <source>
        <dbReference type="ARBA" id="ARBA00022729"/>
    </source>
</evidence>
<dbReference type="Pfam" id="PF05922">
    <property type="entry name" value="Inhibitor_I9"/>
    <property type="match status" value="1"/>
</dbReference>
<sequence length="316" mass="34229">MGSSTNARRMVFYLYLSLCVFLAVIGPSVSSKLYVVYMGSSRGSDGPDEILRQNHEMLTALHRGSVEQAKASHVYSYRHGFRGFAARLTEEQASEVAEMPGVVSVFPNTKRSLHTTHSWDFMGLVGEETMEIPGFSTKNQVNVIIGFIDTGIWPESPSFSDAGMPPVPAGWKGQCQPGEAFNISTCNRKVIGARYYLNGYQAEEESEKIVTFRSARDSTGHGSHTASTAAGRYVNDMNYNGLAAGGARGGAPMARIAVYKTCWSSACYDVDLLAAFDDAVRDGVHILSLSLGADSPQGDYLLMPFLSGPSMLLAME</sequence>